<dbReference type="InterPro" id="IPR027417">
    <property type="entry name" value="P-loop_NTPase"/>
</dbReference>
<dbReference type="Proteomes" id="UP000431451">
    <property type="component" value="Unassembled WGS sequence"/>
</dbReference>
<evidence type="ECO:0000259" key="2">
    <source>
        <dbReference type="PROSITE" id="PS51192"/>
    </source>
</evidence>
<dbReference type="EMBL" id="UWJD01000001">
    <property type="protein sequence ID" value="VCT84594.1"/>
    <property type="molecule type" value="Genomic_DNA"/>
</dbReference>
<dbReference type="GO" id="GO:0005524">
    <property type="term" value="F:ATP binding"/>
    <property type="evidence" value="ECO:0007669"/>
    <property type="project" value="InterPro"/>
</dbReference>
<dbReference type="GO" id="GO:0016787">
    <property type="term" value="F:hydrolase activity"/>
    <property type="evidence" value="ECO:0007669"/>
    <property type="project" value="UniProtKB-KW"/>
</dbReference>
<dbReference type="InterPro" id="IPR014001">
    <property type="entry name" value="Helicase_ATP-bd"/>
</dbReference>
<gene>
    <name evidence="4" type="primary">rapA_2</name>
    <name evidence="4" type="ORF">CNEONATNEC25_02194</name>
</gene>
<organism evidence="4 5">
    <name type="scientific">Clostridium neonatale</name>
    <dbReference type="NCBI Taxonomy" id="137838"/>
    <lineage>
        <taxon>Bacteria</taxon>
        <taxon>Bacillati</taxon>
        <taxon>Bacillota</taxon>
        <taxon>Clostridia</taxon>
        <taxon>Eubacteriales</taxon>
        <taxon>Clostridiaceae</taxon>
        <taxon>Clostridium</taxon>
    </lineage>
</organism>
<keyword evidence="1 4" id="KW-0378">Hydrolase</keyword>
<dbReference type="CDD" id="cd18012">
    <property type="entry name" value="DEXQc_arch_SWI2_SNF2"/>
    <property type="match status" value="1"/>
</dbReference>
<dbReference type="PANTHER" id="PTHR10799">
    <property type="entry name" value="SNF2/RAD54 HELICASE FAMILY"/>
    <property type="match status" value="1"/>
</dbReference>
<evidence type="ECO:0000256" key="1">
    <source>
        <dbReference type="ARBA" id="ARBA00022801"/>
    </source>
</evidence>
<name>A0A653AT10_9CLOT</name>
<dbReference type="AlphaFoldDB" id="A0A653AT10"/>
<sequence>MYYLNEKIKDNKSFLEVRKNLENVIKEITDIGELKFTIPDDLNGNLRGYQMEGYKWFKSLSYFNLGGILADEMGLGKTIQTITFLLSEKLKKSLVVVPTSLIYNWISEFNKFAPALKIGIVYGDVKERKKIIQDSDKYNILITTYGLLKNDIDDYKEINFEYLILDEGQNINNYKTQTAKVVREINSSIRFVLTGTPIENNLIELWSIFDFIMPGYLYSKDEFTRKFLKDDKNMLEELKLLISPYILKRNKKDVLKELPDKIENKVLVTLPKKQKELYDSLLLEIKNKINNEREKENTIELFSYLMKLRQMCLDPSLILESYSGNNGKLNVTEEIIEKNINEHKIVIFSQFTSMLKRIEEKIKYKNINYVYLDGSTSAKKRIELVEQFNNDENIRIFLISLKAGGTGLNLTSSDIVIHFDPWYNPGVHDQASDRAHRIGQKRVVNIYKLIAKDTIEETIYLMQEYKKNLINEVLENDDITDNDVLNSLSNEQIINIILR</sequence>
<dbReference type="Gene3D" id="3.40.50.300">
    <property type="entry name" value="P-loop containing nucleotide triphosphate hydrolases"/>
    <property type="match status" value="1"/>
</dbReference>
<dbReference type="CDD" id="cd18793">
    <property type="entry name" value="SF2_C_SNF"/>
    <property type="match status" value="1"/>
</dbReference>
<dbReference type="InterPro" id="IPR001650">
    <property type="entry name" value="Helicase_C-like"/>
</dbReference>
<dbReference type="SMART" id="SM00487">
    <property type="entry name" value="DEXDc"/>
    <property type="match status" value="1"/>
</dbReference>
<dbReference type="Gene3D" id="3.40.50.10810">
    <property type="entry name" value="Tandem AAA-ATPase domain"/>
    <property type="match status" value="1"/>
</dbReference>
<evidence type="ECO:0000313" key="4">
    <source>
        <dbReference type="EMBL" id="VCT84594.1"/>
    </source>
</evidence>
<dbReference type="PROSITE" id="PS51194">
    <property type="entry name" value="HELICASE_CTER"/>
    <property type="match status" value="1"/>
</dbReference>
<dbReference type="Pfam" id="PF00271">
    <property type="entry name" value="Helicase_C"/>
    <property type="match status" value="1"/>
</dbReference>
<dbReference type="SMART" id="SM00490">
    <property type="entry name" value="HELICc"/>
    <property type="match status" value="1"/>
</dbReference>
<protein>
    <submittedName>
        <fullName evidence="4">RNA polymerase-associated protein RapA</fullName>
        <ecNumber evidence="4">3.6.4.-</ecNumber>
    </submittedName>
</protein>
<dbReference type="InterPro" id="IPR038718">
    <property type="entry name" value="SNF2-like_sf"/>
</dbReference>
<dbReference type="InterPro" id="IPR049730">
    <property type="entry name" value="SNF2/RAD54-like_C"/>
</dbReference>
<dbReference type="PROSITE" id="PS51192">
    <property type="entry name" value="HELICASE_ATP_BIND_1"/>
    <property type="match status" value="1"/>
</dbReference>
<dbReference type="InterPro" id="IPR000330">
    <property type="entry name" value="SNF2_N"/>
</dbReference>
<feature type="domain" description="Helicase C-terminal" evidence="3">
    <location>
        <begin position="331"/>
        <end position="485"/>
    </location>
</feature>
<dbReference type="EC" id="3.6.4.-" evidence="4"/>
<dbReference type="Pfam" id="PF00176">
    <property type="entry name" value="SNF2-rel_dom"/>
    <property type="match status" value="1"/>
</dbReference>
<evidence type="ECO:0000259" key="3">
    <source>
        <dbReference type="PROSITE" id="PS51194"/>
    </source>
</evidence>
<dbReference type="SUPFAM" id="SSF52540">
    <property type="entry name" value="P-loop containing nucleoside triphosphate hydrolases"/>
    <property type="match status" value="2"/>
</dbReference>
<accession>A0A653AT10</accession>
<feature type="domain" description="Helicase ATP-binding" evidence="2">
    <location>
        <begin position="58"/>
        <end position="215"/>
    </location>
</feature>
<proteinExistence type="predicted"/>
<evidence type="ECO:0000313" key="5">
    <source>
        <dbReference type="Proteomes" id="UP000431451"/>
    </source>
</evidence>
<reference evidence="4 5" key="1">
    <citation type="submission" date="2018-06" db="EMBL/GenBank/DDBJ databases">
        <authorList>
            <consortium name="IHU Genomes"/>
        </authorList>
    </citation>
    <scope>NUCLEOTIDE SEQUENCE [LARGE SCALE GENOMIC DNA]</scope>
    <source>
        <strain evidence="4 5">NEC25</strain>
    </source>
</reference>